<reference evidence="3" key="1">
    <citation type="submission" date="2015-07" db="EMBL/GenBank/DDBJ databases">
        <title>Genome sequencing of Sunxiuqinia dokdonensis strain SK.</title>
        <authorList>
            <person name="Ahn S."/>
            <person name="Kim B.-C."/>
        </authorList>
    </citation>
    <scope>NUCLEOTIDE SEQUENCE [LARGE SCALE GENOMIC DNA]</scope>
    <source>
        <strain evidence="3">SK</strain>
    </source>
</reference>
<sequence length="198" mass="21692">MSDKKEHKQASRREFIQTGMRWTLGVSLAGVATAAALKVSADDYVWQLDPFKCVYCGRCADYCVMTPSAVKCVHAYDLCGYCDLCGGYLKPDANALSTAAENQLCPTSAIRRKFVEDPYFEYEIDEDLCFGCAKCVEGCSSFGNGSLHLQVRHDLCVNCNECSIARVCPADAFERVPASNPYKIKGDFSVGTDQSNPA</sequence>
<dbReference type="OrthoDB" id="1091152at2"/>
<dbReference type="InterPro" id="IPR017896">
    <property type="entry name" value="4Fe4S_Fe-S-bd"/>
</dbReference>
<feature type="domain" description="4Fe-4S ferredoxin-type" evidence="1">
    <location>
        <begin position="44"/>
        <end position="75"/>
    </location>
</feature>
<gene>
    <name evidence="2" type="ORF">NC99_20840</name>
</gene>
<evidence type="ECO:0000313" key="2">
    <source>
        <dbReference type="EMBL" id="KOH45222.1"/>
    </source>
</evidence>
<dbReference type="AlphaFoldDB" id="A0A0L8VAM1"/>
<dbReference type="PROSITE" id="PS51379">
    <property type="entry name" value="4FE4S_FER_2"/>
    <property type="match status" value="3"/>
</dbReference>
<dbReference type="EMBL" id="LGIA01000148">
    <property type="protein sequence ID" value="KOH45222.1"/>
    <property type="molecule type" value="Genomic_DNA"/>
</dbReference>
<organism evidence="2 3">
    <name type="scientific">Sunxiuqinia dokdonensis</name>
    <dbReference type="NCBI Taxonomy" id="1409788"/>
    <lineage>
        <taxon>Bacteria</taxon>
        <taxon>Pseudomonadati</taxon>
        <taxon>Bacteroidota</taxon>
        <taxon>Bacteroidia</taxon>
        <taxon>Marinilabiliales</taxon>
        <taxon>Prolixibacteraceae</taxon>
        <taxon>Sunxiuqinia</taxon>
    </lineage>
</organism>
<dbReference type="InterPro" id="IPR006311">
    <property type="entry name" value="TAT_signal"/>
</dbReference>
<dbReference type="Gene3D" id="3.30.70.20">
    <property type="match status" value="1"/>
</dbReference>
<dbReference type="RefSeq" id="WP_053182865.1">
    <property type="nucleotide sequence ID" value="NZ_LGIA01000148.1"/>
</dbReference>
<name>A0A0L8VAM1_9BACT</name>
<dbReference type="SUPFAM" id="SSF54862">
    <property type="entry name" value="4Fe-4S ferredoxins"/>
    <property type="match status" value="1"/>
</dbReference>
<evidence type="ECO:0000259" key="1">
    <source>
        <dbReference type="PROSITE" id="PS51379"/>
    </source>
</evidence>
<dbReference type="Proteomes" id="UP000036958">
    <property type="component" value="Unassembled WGS sequence"/>
</dbReference>
<accession>A0A0L8VAM1</accession>
<proteinExistence type="predicted"/>
<comment type="caution">
    <text evidence="2">The sequence shown here is derived from an EMBL/GenBank/DDBJ whole genome shotgun (WGS) entry which is preliminary data.</text>
</comment>
<feature type="domain" description="4Fe-4S ferredoxin-type" evidence="1">
    <location>
        <begin position="147"/>
        <end position="178"/>
    </location>
</feature>
<evidence type="ECO:0000313" key="3">
    <source>
        <dbReference type="Proteomes" id="UP000036958"/>
    </source>
</evidence>
<dbReference type="STRING" id="1409788.NC99_20840"/>
<dbReference type="PROSITE" id="PS51318">
    <property type="entry name" value="TAT"/>
    <property type="match status" value="1"/>
</dbReference>
<protein>
    <submittedName>
        <fullName evidence="2">Ferredoxin</fullName>
    </submittedName>
</protein>
<keyword evidence="3" id="KW-1185">Reference proteome</keyword>
<feature type="domain" description="4Fe-4S ferredoxin-type" evidence="1">
    <location>
        <begin position="120"/>
        <end position="141"/>
    </location>
</feature>